<dbReference type="PROSITE" id="PS50811">
    <property type="entry name" value="WRKY"/>
    <property type="match status" value="1"/>
</dbReference>
<name>A0A0D6DR35_HUMLU</name>
<keyword evidence="2" id="KW-0805">Transcription regulation</keyword>
<dbReference type="EMBL" id="HG983334">
    <property type="protein sequence ID" value="CDP90455.1"/>
    <property type="molecule type" value="mRNA"/>
</dbReference>
<evidence type="ECO:0000256" key="5">
    <source>
        <dbReference type="ARBA" id="ARBA00023242"/>
    </source>
</evidence>
<dbReference type="GO" id="GO:0005634">
    <property type="term" value="C:nucleus"/>
    <property type="evidence" value="ECO:0007669"/>
    <property type="project" value="UniProtKB-SubCell"/>
</dbReference>
<keyword evidence="3" id="KW-0238">DNA-binding</keyword>
<evidence type="ECO:0000256" key="4">
    <source>
        <dbReference type="ARBA" id="ARBA00023163"/>
    </source>
</evidence>
<evidence type="ECO:0000259" key="7">
    <source>
        <dbReference type="PROSITE" id="PS50811"/>
    </source>
</evidence>
<keyword evidence="5" id="KW-0539">Nucleus</keyword>
<organism evidence="8">
    <name type="scientific">Humulus lupulus</name>
    <name type="common">European hop</name>
    <dbReference type="NCBI Taxonomy" id="3486"/>
    <lineage>
        <taxon>Eukaryota</taxon>
        <taxon>Viridiplantae</taxon>
        <taxon>Streptophyta</taxon>
        <taxon>Embryophyta</taxon>
        <taxon>Tracheophyta</taxon>
        <taxon>Spermatophyta</taxon>
        <taxon>Magnoliopsida</taxon>
        <taxon>eudicotyledons</taxon>
        <taxon>Gunneridae</taxon>
        <taxon>Pentapetalae</taxon>
        <taxon>rosids</taxon>
        <taxon>fabids</taxon>
        <taxon>Rosales</taxon>
        <taxon>Cannabaceae</taxon>
        <taxon>Humulus</taxon>
    </lineage>
</organism>
<keyword evidence="4" id="KW-0804">Transcription</keyword>
<dbReference type="PANTHER" id="PTHR31221">
    <property type="entry name" value="WRKY TRANSCRIPTION FACTOR PROTEIN 1-RELATED"/>
    <property type="match status" value="1"/>
</dbReference>
<dbReference type="SUPFAM" id="SSF118290">
    <property type="entry name" value="WRKY DNA-binding domain"/>
    <property type="match status" value="1"/>
</dbReference>
<gene>
    <name evidence="8" type="primary">Wrky5</name>
</gene>
<dbReference type="GO" id="GO:0043565">
    <property type="term" value="F:sequence-specific DNA binding"/>
    <property type="evidence" value="ECO:0007669"/>
    <property type="project" value="InterPro"/>
</dbReference>
<evidence type="ECO:0000256" key="3">
    <source>
        <dbReference type="ARBA" id="ARBA00023125"/>
    </source>
</evidence>
<feature type="region of interest" description="Disordered" evidence="6">
    <location>
        <begin position="1"/>
        <end position="59"/>
    </location>
</feature>
<evidence type="ECO:0000256" key="6">
    <source>
        <dbReference type="SAM" id="MobiDB-lite"/>
    </source>
</evidence>
<accession>A0A0D6DR35</accession>
<dbReference type="Gene3D" id="2.20.25.80">
    <property type="entry name" value="WRKY domain"/>
    <property type="match status" value="1"/>
</dbReference>
<evidence type="ECO:0000313" key="8">
    <source>
        <dbReference type="EMBL" id="CDP90455.1"/>
    </source>
</evidence>
<dbReference type="FunFam" id="2.20.25.80:FF:000003">
    <property type="entry name" value="WRKY transcription factor 57"/>
    <property type="match status" value="1"/>
</dbReference>
<dbReference type="InterPro" id="IPR003657">
    <property type="entry name" value="WRKY_dom"/>
</dbReference>
<feature type="compositionally biased region" description="Polar residues" evidence="6">
    <location>
        <begin position="16"/>
        <end position="35"/>
    </location>
</feature>
<evidence type="ECO:0000256" key="1">
    <source>
        <dbReference type="ARBA" id="ARBA00004123"/>
    </source>
</evidence>
<sequence length="155" mass="18215">MKEEEEEGLKFDLLIDNSNNKNKVGTESTGTSYDKNLSEKNRKMMKSSPKQGLPEVKRHKFAFQTRSQVDVLDDGYRWRKYGQKTVKNGRFPRSYYKCTYQGCNVKKQIQRLCKDEGVVVTTYEGMHNHSSDDHKYNENFDHILRRMQTSYANAL</sequence>
<dbReference type="InterPro" id="IPR036576">
    <property type="entry name" value="WRKY_dom_sf"/>
</dbReference>
<dbReference type="SMART" id="SM00774">
    <property type="entry name" value="WRKY"/>
    <property type="match status" value="1"/>
</dbReference>
<dbReference type="GO" id="GO:0003700">
    <property type="term" value="F:DNA-binding transcription factor activity"/>
    <property type="evidence" value="ECO:0007669"/>
    <property type="project" value="InterPro"/>
</dbReference>
<comment type="subcellular location">
    <subcellularLocation>
        <location evidence="1">Nucleus</location>
    </subcellularLocation>
</comment>
<dbReference type="InterPro" id="IPR044810">
    <property type="entry name" value="WRKY_plant"/>
</dbReference>
<dbReference type="AlphaFoldDB" id="A0A0D6DR35"/>
<feature type="domain" description="WRKY" evidence="7">
    <location>
        <begin position="67"/>
        <end position="132"/>
    </location>
</feature>
<proteinExistence type="evidence at transcript level"/>
<evidence type="ECO:0000256" key="2">
    <source>
        <dbReference type="ARBA" id="ARBA00023015"/>
    </source>
</evidence>
<dbReference type="Pfam" id="PF03106">
    <property type="entry name" value="WRKY"/>
    <property type="match status" value="1"/>
</dbReference>
<reference evidence="8" key="1">
    <citation type="submission" date="2014-04" db="EMBL/GenBank/DDBJ databases">
        <title>Activation of prenyltransferase and O-methyltransferase-1 genes suggests the putative role of transcription factors from WRKY and Myb families in the last steps of prenylflavonid biosynthesis in hop (Humulus lupulus L.).</title>
        <authorList>
            <person name="Matousek J."/>
            <person name="Patzak J."/>
            <person name="Kocabek T."/>
            <person name="Briza J."/>
            <person name="Siglova K."/>
            <person name="Duraisamy G.S."/>
            <person name="Tycova A."/>
            <person name="Mishra A.K."/>
            <person name="Eiichiro O."/>
            <person name="Krofta K."/>
        </authorList>
    </citation>
    <scope>NUCLEOTIDE SEQUENCE</scope>
    <source>
        <tissue evidence="8">Lupulin glands</tissue>
    </source>
</reference>
<protein>
    <submittedName>
        <fullName evidence="8">WRKY transcription factor</fullName>
    </submittedName>
</protein>
<dbReference type="PANTHER" id="PTHR31221:SF83">
    <property type="entry name" value="WRKY TRANSCRIPTION FACTOR 75-RELATED"/>
    <property type="match status" value="1"/>
</dbReference>